<sequence>MAAWPWLPCWAISRRRVRMTHRGEHSGERSHMHRLMFVCPTGCGDPASEVFHVRGKAWGPQEKKLTSADCGPCVELTQPALRAILRARTLAPHDIGGIGWPSQRGPGCLQSC</sequence>
<keyword evidence="2" id="KW-1185">Reference proteome</keyword>
<evidence type="ECO:0000313" key="2">
    <source>
        <dbReference type="Proteomes" id="UP000485058"/>
    </source>
</evidence>
<protein>
    <submittedName>
        <fullName evidence="1">Uncharacterized protein</fullName>
    </submittedName>
</protein>
<organism evidence="1 2">
    <name type="scientific">Haematococcus lacustris</name>
    <name type="common">Green alga</name>
    <name type="synonym">Haematococcus pluvialis</name>
    <dbReference type="NCBI Taxonomy" id="44745"/>
    <lineage>
        <taxon>Eukaryota</taxon>
        <taxon>Viridiplantae</taxon>
        <taxon>Chlorophyta</taxon>
        <taxon>core chlorophytes</taxon>
        <taxon>Chlorophyceae</taxon>
        <taxon>CS clade</taxon>
        <taxon>Chlamydomonadales</taxon>
        <taxon>Haematococcaceae</taxon>
        <taxon>Haematococcus</taxon>
    </lineage>
</organism>
<dbReference type="EMBL" id="BLLF01000786">
    <property type="protein sequence ID" value="GFH14941.1"/>
    <property type="molecule type" value="Genomic_DNA"/>
</dbReference>
<accession>A0A699YZ25</accession>
<dbReference type="AlphaFoldDB" id="A0A699YZ25"/>
<evidence type="ECO:0000313" key="1">
    <source>
        <dbReference type="EMBL" id="GFH14941.1"/>
    </source>
</evidence>
<reference evidence="1 2" key="1">
    <citation type="submission" date="2020-02" db="EMBL/GenBank/DDBJ databases">
        <title>Draft genome sequence of Haematococcus lacustris strain NIES-144.</title>
        <authorList>
            <person name="Morimoto D."/>
            <person name="Nakagawa S."/>
            <person name="Yoshida T."/>
            <person name="Sawayama S."/>
        </authorList>
    </citation>
    <scope>NUCLEOTIDE SEQUENCE [LARGE SCALE GENOMIC DNA]</scope>
    <source>
        <strain evidence="1 2">NIES-144</strain>
    </source>
</reference>
<proteinExistence type="predicted"/>
<dbReference type="Proteomes" id="UP000485058">
    <property type="component" value="Unassembled WGS sequence"/>
</dbReference>
<comment type="caution">
    <text evidence="1">The sequence shown here is derived from an EMBL/GenBank/DDBJ whole genome shotgun (WGS) entry which is preliminary data.</text>
</comment>
<gene>
    <name evidence="1" type="ORF">HaLaN_11084</name>
</gene>
<name>A0A699YZ25_HAELA</name>